<reference evidence="2 3" key="1">
    <citation type="submission" date="2016-11" db="EMBL/GenBank/DDBJ databases">
        <title>The macronuclear genome of Stentor coeruleus: a giant cell with tiny introns.</title>
        <authorList>
            <person name="Slabodnick M."/>
            <person name="Ruby J.G."/>
            <person name="Reiff S.B."/>
            <person name="Swart E.C."/>
            <person name="Gosai S."/>
            <person name="Prabakaran S."/>
            <person name="Witkowska E."/>
            <person name="Larue G.E."/>
            <person name="Fisher S."/>
            <person name="Freeman R.M."/>
            <person name="Gunawardena J."/>
            <person name="Chu W."/>
            <person name="Stover N.A."/>
            <person name="Gregory B.D."/>
            <person name="Nowacki M."/>
            <person name="Derisi J."/>
            <person name="Roy S.W."/>
            <person name="Marshall W.F."/>
            <person name="Sood P."/>
        </authorList>
    </citation>
    <scope>NUCLEOTIDE SEQUENCE [LARGE SCALE GENOMIC DNA]</scope>
    <source>
        <strain evidence="2">WM001</strain>
    </source>
</reference>
<organism evidence="2 3">
    <name type="scientific">Stentor coeruleus</name>
    <dbReference type="NCBI Taxonomy" id="5963"/>
    <lineage>
        <taxon>Eukaryota</taxon>
        <taxon>Sar</taxon>
        <taxon>Alveolata</taxon>
        <taxon>Ciliophora</taxon>
        <taxon>Postciliodesmatophora</taxon>
        <taxon>Heterotrichea</taxon>
        <taxon>Heterotrichida</taxon>
        <taxon>Stentoridae</taxon>
        <taxon>Stentor</taxon>
    </lineage>
</organism>
<dbReference type="EMBL" id="MPUH01000029">
    <property type="protein sequence ID" value="OMJ94282.1"/>
    <property type="molecule type" value="Genomic_DNA"/>
</dbReference>
<accession>A0A1R2CZ56</accession>
<keyword evidence="1" id="KW-0175">Coiled coil</keyword>
<evidence type="ECO:0000313" key="2">
    <source>
        <dbReference type="EMBL" id="OMJ94282.1"/>
    </source>
</evidence>
<evidence type="ECO:0000313" key="3">
    <source>
        <dbReference type="Proteomes" id="UP000187209"/>
    </source>
</evidence>
<feature type="coiled-coil region" evidence="1">
    <location>
        <begin position="488"/>
        <end position="515"/>
    </location>
</feature>
<sequence>MYSLEIKNADLKPSQDSIDQQFSLHFSLLNSSLSLRPKESGTLKFSSALYESDLNIILYDKSTIIASGIIPVNSLSERVIGGEFVKTLKLSSSLGFTKNYILRLIGSIKQYRPNSVQKNKKPGNSSISPIRNPIRCSFLKKKYAADDNMTQSTQLSKKIKKKIDDIRIRDEGKSKESIEEYKGERSKSEESSRGCNLIIEYEDNEGNNRVFIENAVEDQQRNLAVGLFYLYKALNGKRKEALKLLSSLDGLKAIENEFSGDFYKKKCFLLGECEDMKRKKLEIQEDMKKIDENVQEIVEKIKRSQEELKEVEIAYEKLSEINENLLGEEKANPYNRALCKSLYQIQKENEQILEKISLFLTLPRQTSLEQRKSQFFNENVSLHQELNRKSYALETLQYENLQLSNEILSLETELLSSQDLSDSFSDYLTEEPEEIPISLETIQQENIQNIKNSENLYEKFIESIGKTKNLTSVMSVDYRKKKLEYEKGLEYLQELNKANENAKELIEKDKKMEIADINVIFDKADKEIKIKNIVVNELRLLGDLALESLGNWIEEDRVYYALVTRMKELENNE</sequence>
<proteinExistence type="predicted"/>
<dbReference type="AlphaFoldDB" id="A0A1R2CZ56"/>
<comment type="caution">
    <text evidence="2">The sequence shown here is derived from an EMBL/GenBank/DDBJ whole genome shotgun (WGS) entry which is preliminary data.</text>
</comment>
<dbReference type="Proteomes" id="UP000187209">
    <property type="component" value="Unassembled WGS sequence"/>
</dbReference>
<feature type="coiled-coil region" evidence="1">
    <location>
        <begin position="273"/>
        <end position="328"/>
    </location>
</feature>
<keyword evidence="3" id="KW-1185">Reference proteome</keyword>
<gene>
    <name evidence="2" type="ORF">SteCoe_2624</name>
</gene>
<evidence type="ECO:0000256" key="1">
    <source>
        <dbReference type="SAM" id="Coils"/>
    </source>
</evidence>
<protein>
    <submittedName>
        <fullName evidence="2">Uncharacterized protein</fullName>
    </submittedName>
</protein>
<name>A0A1R2CZ56_9CILI</name>